<dbReference type="Pfam" id="PF00795">
    <property type="entry name" value="CN_hydrolase"/>
    <property type="match status" value="1"/>
</dbReference>
<comment type="caution">
    <text evidence="9">The sequence shown here is derived from an EMBL/GenBank/DDBJ whole genome shotgun (WGS) entry which is preliminary data.</text>
</comment>
<dbReference type="GO" id="GO:0003952">
    <property type="term" value="F:NAD+ synthase (glutamine-hydrolyzing) activity"/>
    <property type="evidence" value="ECO:0007669"/>
    <property type="project" value="UniProtKB-UniRule"/>
</dbReference>
<dbReference type="Gene3D" id="3.40.50.620">
    <property type="entry name" value="HUPs"/>
    <property type="match status" value="1"/>
</dbReference>
<keyword evidence="3 7" id="KW-0436">Ligase</keyword>
<dbReference type="AlphaFoldDB" id="A0AA39GJ53"/>
<keyword evidence="4 7" id="KW-0547">Nucleotide-binding</keyword>
<evidence type="ECO:0000256" key="6">
    <source>
        <dbReference type="ARBA" id="ARBA00023027"/>
    </source>
</evidence>
<dbReference type="GO" id="GO:0005524">
    <property type="term" value="F:ATP binding"/>
    <property type="evidence" value="ECO:0007669"/>
    <property type="project" value="UniProtKB-UniRule"/>
</dbReference>
<dbReference type="Pfam" id="PF02540">
    <property type="entry name" value="NAD_synthase"/>
    <property type="match status" value="1"/>
</dbReference>
<dbReference type="GO" id="GO:0009435">
    <property type="term" value="P:NAD+ biosynthetic process"/>
    <property type="evidence" value="ECO:0007669"/>
    <property type="project" value="UniProtKB-UniRule"/>
</dbReference>
<comment type="catalytic activity">
    <reaction evidence="7">
        <text>deamido-NAD(+) + L-glutamine + ATP + H2O = L-glutamate + AMP + diphosphate + NAD(+) + H(+)</text>
        <dbReference type="Rhea" id="RHEA:24384"/>
        <dbReference type="ChEBI" id="CHEBI:15377"/>
        <dbReference type="ChEBI" id="CHEBI:15378"/>
        <dbReference type="ChEBI" id="CHEBI:29985"/>
        <dbReference type="ChEBI" id="CHEBI:30616"/>
        <dbReference type="ChEBI" id="CHEBI:33019"/>
        <dbReference type="ChEBI" id="CHEBI:57540"/>
        <dbReference type="ChEBI" id="CHEBI:58359"/>
        <dbReference type="ChEBI" id="CHEBI:58437"/>
        <dbReference type="ChEBI" id="CHEBI:456215"/>
        <dbReference type="EC" id="6.3.5.1"/>
    </reaction>
</comment>
<gene>
    <name evidence="9" type="ORF">NLU13_4245</name>
</gene>
<dbReference type="Gene3D" id="3.60.110.10">
    <property type="entry name" value="Carbon-nitrogen hydrolase"/>
    <property type="match status" value="1"/>
</dbReference>
<dbReference type="PIRSF" id="PIRSF006630">
    <property type="entry name" value="NADS_GAT"/>
    <property type="match status" value="1"/>
</dbReference>
<dbReference type="EMBL" id="JAPDFR010000003">
    <property type="protein sequence ID" value="KAK0388001.1"/>
    <property type="molecule type" value="Genomic_DNA"/>
</dbReference>
<evidence type="ECO:0000256" key="3">
    <source>
        <dbReference type="ARBA" id="ARBA00022598"/>
    </source>
</evidence>
<feature type="domain" description="CN hydrolase" evidence="8">
    <location>
        <begin position="4"/>
        <end position="276"/>
    </location>
</feature>
<evidence type="ECO:0000259" key="8">
    <source>
        <dbReference type="PROSITE" id="PS50263"/>
    </source>
</evidence>
<dbReference type="InterPro" id="IPR003694">
    <property type="entry name" value="NAD_synthase"/>
</dbReference>
<protein>
    <recommendedName>
        <fullName evidence="7">Glutamine-dependent NAD(+) synthetase</fullName>
        <ecNumber evidence="7">6.3.5.1</ecNumber>
    </recommendedName>
    <alternativeName>
        <fullName evidence="7">NAD(+) synthase [glutamine-hydrolyzing]</fullName>
    </alternativeName>
</protein>
<dbReference type="PANTHER" id="PTHR23090:SF9">
    <property type="entry name" value="GLUTAMINE-DEPENDENT NAD(+) SYNTHETASE"/>
    <property type="match status" value="1"/>
</dbReference>
<dbReference type="InterPro" id="IPR022310">
    <property type="entry name" value="NAD/GMP_synthase"/>
</dbReference>
<evidence type="ECO:0000256" key="4">
    <source>
        <dbReference type="ARBA" id="ARBA00022741"/>
    </source>
</evidence>
<dbReference type="InterPro" id="IPR014729">
    <property type="entry name" value="Rossmann-like_a/b/a_fold"/>
</dbReference>
<dbReference type="GO" id="GO:0005737">
    <property type="term" value="C:cytoplasm"/>
    <property type="evidence" value="ECO:0007669"/>
    <property type="project" value="InterPro"/>
</dbReference>
<comment type="similarity">
    <text evidence="2 7">In the C-terminal section; belongs to the NAD synthetase family.</text>
</comment>
<dbReference type="PROSITE" id="PS50263">
    <property type="entry name" value="CN_HYDROLASE"/>
    <property type="match status" value="1"/>
</dbReference>
<evidence type="ECO:0000256" key="2">
    <source>
        <dbReference type="ARBA" id="ARBA00007145"/>
    </source>
</evidence>
<evidence type="ECO:0000256" key="5">
    <source>
        <dbReference type="ARBA" id="ARBA00022840"/>
    </source>
</evidence>
<proteinExistence type="inferred from homology"/>
<evidence type="ECO:0000313" key="10">
    <source>
        <dbReference type="Proteomes" id="UP001175261"/>
    </source>
</evidence>
<dbReference type="InterPro" id="IPR003010">
    <property type="entry name" value="C-N_Hydrolase"/>
</dbReference>
<dbReference type="FunFam" id="3.40.50.620:FF:000036">
    <property type="entry name" value="Glutamine-dependent NAD(+) synthetase"/>
    <property type="match status" value="1"/>
</dbReference>
<organism evidence="9 10">
    <name type="scientific">Sarocladium strictum</name>
    <name type="common">Black bundle disease fungus</name>
    <name type="synonym">Acremonium strictum</name>
    <dbReference type="NCBI Taxonomy" id="5046"/>
    <lineage>
        <taxon>Eukaryota</taxon>
        <taxon>Fungi</taxon>
        <taxon>Dikarya</taxon>
        <taxon>Ascomycota</taxon>
        <taxon>Pezizomycotina</taxon>
        <taxon>Sordariomycetes</taxon>
        <taxon>Hypocreomycetidae</taxon>
        <taxon>Hypocreales</taxon>
        <taxon>Sarocladiaceae</taxon>
        <taxon>Sarocladium</taxon>
    </lineage>
</organism>
<dbReference type="InterPro" id="IPR036526">
    <property type="entry name" value="C-N_Hydrolase_sf"/>
</dbReference>
<name>A0AA39GJ53_SARSR</name>
<sequence length="712" mass="78905">MEVVTVAAASLPSIPLDFLGNRDRILESIRIAKEKGATLRTGPELEIPGYGCLDHHLESDTELHSWEVLAEIISDPICKGMLIDLGMGVRHKNVQYNSRVLCTYRKVLGIRAKQSLANDGLYRETRHFTAWTKERQIEDCKLHAVIREVTGQSTAPIGDMIFETHDTSIAHETCEEMFVPRHPSIFTGLDGAEIFLNSSASHAQLRKLKERLDLITNSSKRMGGSCYIYSNCIGLDGDARVLFDGSSLICCNGAVVAQSSQFSLLKVEVITATIDLGRVRTNRSSSRGVQAAAQAAYPRVHCDITLSQSSSDLFLAGGTVSHEIEIQLLDPMEEIHLSTAVYLWNYLTRTMSGGFFLALSGGLDSSSVALMVYGMCKLVLKSIQNGEESTLSDLRAVVGIKDFMPKTAEEIVSKILFSAYMGTVNSGAETRSRAKRLAAQIGSNHMDTSIDKAVNAQIEILSDALDGFQPQYTVHGGSTSENIALQNIQARSRMVFSYALSQIITTAKGMPRAGASLLVLASTNVDEHLRGYLTKYDASSADLAPLGSISKADAARFQRWARDTWDMPIMNEFLEATPTAELLPLSAGVQSDEEEMGLRYDQLSEFGILRSIHRAGPWSAYLRLLPEWKARFGMGPREVAEKVFTFFRFYAINRHKATIITSAVHLSGYSPDDNRFDLRPYLYVVSWPWQFNKIRAHVEQMEKSLKERDNVD</sequence>
<evidence type="ECO:0000256" key="7">
    <source>
        <dbReference type="PIRNR" id="PIRNR006630"/>
    </source>
</evidence>
<dbReference type="HAMAP" id="MF_02090">
    <property type="entry name" value="NadE_glutamine_dep"/>
    <property type="match status" value="1"/>
</dbReference>
<dbReference type="Proteomes" id="UP001175261">
    <property type="component" value="Unassembled WGS sequence"/>
</dbReference>
<dbReference type="InterPro" id="IPR014445">
    <property type="entry name" value="Gln-dep_NAD_synthase"/>
</dbReference>
<dbReference type="CDD" id="cd00553">
    <property type="entry name" value="NAD_synthase"/>
    <property type="match status" value="1"/>
</dbReference>
<keyword evidence="5 7" id="KW-0067">ATP-binding</keyword>
<dbReference type="SUPFAM" id="SSF56317">
    <property type="entry name" value="Carbon-nitrogen hydrolase"/>
    <property type="match status" value="1"/>
</dbReference>
<dbReference type="SUPFAM" id="SSF52402">
    <property type="entry name" value="Adenine nucleotide alpha hydrolases-like"/>
    <property type="match status" value="1"/>
</dbReference>
<comment type="pathway">
    <text evidence="1 7">Cofactor biosynthesis; NAD(+) biosynthesis; NAD(+) from deamido-NAD(+) (L-Gln route): step 1/1.</text>
</comment>
<dbReference type="PANTHER" id="PTHR23090">
    <property type="entry name" value="NH 3 /GLUTAMINE-DEPENDENT NAD + SYNTHETASE"/>
    <property type="match status" value="1"/>
</dbReference>
<evidence type="ECO:0000313" key="9">
    <source>
        <dbReference type="EMBL" id="KAK0388001.1"/>
    </source>
</evidence>
<accession>A0AA39GJ53</accession>
<dbReference type="GO" id="GO:0004359">
    <property type="term" value="F:glutaminase activity"/>
    <property type="evidence" value="ECO:0007669"/>
    <property type="project" value="InterPro"/>
</dbReference>
<evidence type="ECO:0000256" key="1">
    <source>
        <dbReference type="ARBA" id="ARBA00005188"/>
    </source>
</evidence>
<dbReference type="CDD" id="cd07570">
    <property type="entry name" value="GAT_Gln-NAD-synth"/>
    <property type="match status" value="1"/>
</dbReference>
<keyword evidence="10" id="KW-1185">Reference proteome</keyword>
<keyword evidence="6 7" id="KW-0520">NAD</keyword>
<reference evidence="9" key="1">
    <citation type="submission" date="2022-10" db="EMBL/GenBank/DDBJ databases">
        <title>Determination and structural analysis of whole genome sequence of Sarocladium strictum F4-1.</title>
        <authorList>
            <person name="Hu L."/>
            <person name="Jiang Y."/>
        </authorList>
    </citation>
    <scope>NUCLEOTIDE SEQUENCE</scope>
    <source>
        <strain evidence="9">F4-1</strain>
    </source>
</reference>
<dbReference type="EC" id="6.3.5.1" evidence="7"/>